<dbReference type="AlphaFoldDB" id="Q11LW1"/>
<proteinExistence type="predicted"/>
<dbReference type="InterPro" id="IPR036390">
    <property type="entry name" value="WH_DNA-bd_sf"/>
</dbReference>
<gene>
    <name evidence="1" type="ordered locus">Meso_0209</name>
</gene>
<dbReference type="SUPFAM" id="SSF46785">
    <property type="entry name" value="Winged helix' DNA-binding domain"/>
    <property type="match status" value="1"/>
</dbReference>
<accession>Q11LW1</accession>
<protein>
    <submittedName>
        <fullName evidence="1">Uncharacterized protein</fullName>
    </submittedName>
</protein>
<sequence>MTVPADNEVDADEPVVRGAVLGAARSAEGAGLSVVGHRFVSRSTIVIIYGKKRIASGNAEKFGNCFAEGGKVRYIVRMKKRKKNVPFAARRFAFRRDVWLRNLLCSDLPSGAKVVGARLSLYMNEGKQSAFPTHDKLGEECGLSGRQVRDHLQKLEGERWVLIKHVRNAGNHYWLRYWWDE</sequence>
<dbReference type="Gene3D" id="1.10.10.10">
    <property type="entry name" value="Winged helix-like DNA-binding domain superfamily/Winged helix DNA-binding domain"/>
    <property type="match status" value="1"/>
</dbReference>
<dbReference type="STRING" id="266779.Meso_0209"/>
<dbReference type="KEGG" id="mes:Meso_0209"/>
<name>Q11LW1_CHESB</name>
<organism evidence="1">
    <name type="scientific">Chelativorans sp. (strain BNC1)</name>
    <dbReference type="NCBI Taxonomy" id="266779"/>
    <lineage>
        <taxon>Bacteria</taxon>
        <taxon>Pseudomonadati</taxon>
        <taxon>Pseudomonadota</taxon>
        <taxon>Alphaproteobacteria</taxon>
        <taxon>Hyphomicrobiales</taxon>
        <taxon>Phyllobacteriaceae</taxon>
        <taxon>Chelativorans</taxon>
    </lineage>
</organism>
<dbReference type="EMBL" id="CP000390">
    <property type="protein sequence ID" value="ABG61614.1"/>
    <property type="molecule type" value="Genomic_DNA"/>
</dbReference>
<dbReference type="InterPro" id="IPR036388">
    <property type="entry name" value="WH-like_DNA-bd_sf"/>
</dbReference>
<dbReference type="HOGENOM" id="CLU_1486541_0_0_5"/>
<reference evidence="1" key="1">
    <citation type="submission" date="2006-06" db="EMBL/GenBank/DDBJ databases">
        <title>Complete sequence of chromosome of Chelativorans sp. BNC1.</title>
        <authorList>
            <consortium name="US DOE Joint Genome Institute"/>
            <person name="Copeland A."/>
            <person name="Lucas S."/>
            <person name="Lapidus A."/>
            <person name="Barry K."/>
            <person name="Detter J.C."/>
            <person name="Glavina del Rio T."/>
            <person name="Hammon N."/>
            <person name="Israni S."/>
            <person name="Dalin E."/>
            <person name="Tice H."/>
            <person name="Pitluck S."/>
            <person name="Chertkov O."/>
            <person name="Brettin T."/>
            <person name="Bruce D."/>
            <person name="Han C."/>
            <person name="Tapia R."/>
            <person name="Gilna P."/>
            <person name="Schmutz J."/>
            <person name="Larimer F."/>
            <person name="Land M."/>
            <person name="Hauser L."/>
            <person name="Kyrpides N."/>
            <person name="Mikhailova N."/>
            <person name="Richardson P."/>
        </authorList>
    </citation>
    <scope>NUCLEOTIDE SEQUENCE</scope>
    <source>
        <strain evidence="1">BNC1</strain>
    </source>
</reference>
<evidence type="ECO:0000313" key="1">
    <source>
        <dbReference type="EMBL" id="ABG61614.1"/>
    </source>
</evidence>